<proteinExistence type="predicted"/>
<keyword evidence="1" id="KW-0472">Membrane</keyword>
<accession>A0AAG5D3T8</accession>
<reference evidence="2" key="1">
    <citation type="submission" date="2024-04" db="UniProtKB">
        <authorList>
            <consortium name="EnsemblMetazoa"/>
        </authorList>
    </citation>
    <scope>IDENTIFICATION</scope>
    <source>
        <strain evidence="2">EBRO</strain>
    </source>
</reference>
<keyword evidence="1" id="KW-0812">Transmembrane</keyword>
<feature type="transmembrane region" description="Helical" evidence="1">
    <location>
        <begin position="6"/>
        <end position="30"/>
    </location>
</feature>
<dbReference type="AlphaFoldDB" id="A0AAG5D3T8"/>
<evidence type="ECO:0000313" key="3">
    <source>
        <dbReference type="Proteomes" id="UP000075880"/>
    </source>
</evidence>
<dbReference type="EnsemblMetazoa" id="ENSAATROPT006092">
    <property type="protein sequence ID" value="ENSAATROPP005544"/>
    <property type="gene ID" value="ENSAATROPG004935"/>
</dbReference>
<dbReference type="Proteomes" id="UP000075880">
    <property type="component" value="Unassembled WGS sequence"/>
</dbReference>
<keyword evidence="3" id="KW-1185">Reference proteome</keyword>
<name>A0AAG5D3T8_ANOAO</name>
<evidence type="ECO:0000313" key="2">
    <source>
        <dbReference type="EnsemblMetazoa" id="ENSAATROPP005544"/>
    </source>
</evidence>
<sequence>MNVVKWATFFNTMSFRAVLVTFFTGVKIYYSFCVPSRGVNLSKFQNKAPILHVRFFVHCNLV</sequence>
<evidence type="ECO:0000256" key="1">
    <source>
        <dbReference type="SAM" id="Phobius"/>
    </source>
</evidence>
<protein>
    <submittedName>
        <fullName evidence="2">Uncharacterized protein</fullName>
    </submittedName>
</protein>
<keyword evidence="1" id="KW-1133">Transmembrane helix</keyword>
<organism evidence="2 3">
    <name type="scientific">Anopheles atroparvus</name>
    <name type="common">European mosquito</name>
    <dbReference type="NCBI Taxonomy" id="41427"/>
    <lineage>
        <taxon>Eukaryota</taxon>
        <taxon>Metazoa</taxon>
        <taxon>Ecdysozoa</taxon>
        <taxon>Arthropoda</taxon>
        <taxon>Hexapoda</taxon>
        <taxon>Insecta</taxon>
        <taxon>Pterygota</taxon>
        <taxon>Neoptera</taxon>
        <taxon>Endopterygota</taxon>
        <taxon>Diptera</taxon>
        <taxon>Nematocera</taxon>
        <taxon>Culicoidea</taxon>
        <taxon>Culicidae</taxon>
        <taxon>Anophelinae</taxon>
        <taxon>Anopheles</taxon>
    </lineage>
</organism>